<organism evidence="2 3">
    <name type="scientific">Catellicoccus marimammalium M35/04/3</name>
    <dbReference type="NCBI Taxonomy" id="1234409"/>
    <lineage>
        <taxon>Bacteria</taxon>
        <taxon>Bacillati</taxon>
        <taxon>Bacillota</taxon>
        <taxon>Bacilli</taxon>
        <taxon>Lactobacillales</taxon>
        <taxon>Enterococcaceae</taxon>
        <taxon>Catellicoccus</taxon>
    </lineage>
</organism>
<evidence type="ECO:0000313" key="2">
    <source>
        <dbReference type="EMBL" id="EKU27212.1"/>
    </source>
</evidence>
<keyword evidence="1" id="KW-1133">Transmembrane helix</keyword>
<reference evidence="2 3" key="1">
    <citation type="journal article" date="2013" name="Genome Announc.">
        <title>Draft Genome Sequence of Catellicoccus marimammalium, a Novel Species Commonly Found in Gull Feces.</title>
        <authorList>
            <person name="Weigand M.R."/>
            <person name="Ryu H."/>
            <person name="Bozcek L."/>
            <person name="Konstantinidis K.T."/>
            <person name="Santo Domingo J.W."/>
        </authorList>
    </citation>
    <scope>NUCLEOTIDE SEQUENCE [LARGE SCALE GENOMIC DNA]</scope>
    <source>
        <strain evidence="2 3">M35/04/3</strain>
    </source>
</reference>
<protein>
    <submittedName>
        <fullName evidence="2">Uncharacterized protein</fullName>
    </submittedName>
</protein>
<dbReference type="OrthoDB" id="9990767at2"/>
<keyword evidence="3" id="KW-1185">Reference proteome</keyword>
<accession>K8ZAZ4</accession>
<name>K8ZAZ4_9ENTE</name>
<dbReference type="STRING" id="1234409.C683_0869"/>
<evidence type="ECO:0000256" key="1">
    <source>
        <dbReference type="SAM" id="Phobius"/>
    </source>
</evidence>
<dbReference type="InterPro" id="IPR007039">
    <property type="entry name" value="TrbC/VirB2"/>
</dbReference>
<keyword evidence="1" id="KW-0812">Transmembrane</keyword>
<proteinExistence type="predicted"/>
<dbReference type="Pfam" id="PF04956">
    <property type="entry name" value="TrbC"/>
    <property type="match status" value="1"/>
</dbReference>
<dbReference type="RefSeq" id="WP_009490478.1">
    <property type="nucleotide sequence ID" value="NZ_AMYT01000018.1"/>
</dbReference>
<dbReference type="Proteomes" id="UP000016057">
    <property type="component" value="Unassembled WGS sequence"/>
</dbReference>
<sequence length="101" mass="10706">MITNLVLNTAVGQQLLQTYLQMPFNAGDIFGKLSSALGQVHKGLTVLTVALAICAFACVGIMFIASDRMADKAKSWGLRIGVGVIISLTAQLIVSWIQGLV</sequence>
<dbReference type="AlphaFoldDB" id="K8ZAZ4"/>
<comment type="caution">
    <text evidence="2">The sequence shown here is derived from an EMBL/GenBank/DDBJ whole genome shotgun (WGS) entry which is preliminary data.</text>
</comment>
<gene>
    <name evidence="2" type="ORF">C683_0869</name>
</gene>
<feature type="transmembrane region" description="Helical" evidence="1">
    <location>
        <begin position="76"/>
        <end position="97"/>
    </location>
</feature>
<feature type="transmembrane region" description="Helical" evidence="1">
    <location>
        <begin position="43"/>
        <end position="64"/>
    </location>
</feature>
<keyword evidence="1" id="KW-0472">Membrane</keyword>
<evidence type="ECO:0000313" key="3">
    <source>
        <dbReference type="Proteomes" id="UP000016057"/>
    </source>
</evidence>
<dbReference type="EMBL" id="AMYT01000018">
    <property type="protein sequence ID" value="EKU27212.1"/>
    <property type="molecule type" value="Genomic_DNA"/>
</dbReference>